<evidence type="ECO:0000256" key="2">
    <source>
        <dbReference type="ARBA" id="ARBA00022452"/>
    </source>
</evidence>
<dbReference type="PANTHER" id="PTHR35892">
    <property type="entry name" value="OUTER MEMBRANE PROTEIN PAGN-RELATED"/>
    <property type="match status" value="1"/>
</dbReference>
<organism evidence="8 9">
    <name type="scientific">Ferrimonas pelagia</name>
    <dbReference type="NCBI Taxonomy" id="1177826"/>
    <lineage>
        <taxon>Bacteria</taxon>
        <taxon>Pseudomonadati</taxon>
        <taxon>Pseudomonadota</taxon>
        <taxon>Gammaproteobacteria</taxon>
        <taxon>Alteromonadales</taxon>
        <taxon>Ferrimonadaceae</taxon>
        <taxon>Ferrimonas</taxon>
    </lineage>
</organism>
<dbReference type="InterPro" id="IPR011250">
    <property type="entry name" value="OMP/PagP_B-barrel"/>
</dbReference>
<dbReference type="EMBL" id="BAABJZ010000080">
    <property type="protein sequence ID" value="GAA4889800.1"/>
    <property type="molecule type" value="Genomic_DNA"/>
</dbReference>
<keyword evidence="9" id="KW-1185">Reference proteome</keyword>
<dbReference type="Proteomes" id="UP001499988">
    <property type="component" value="Unassembled WGS sequence"/>
</dbReference>
<dbReference type="RefSeq" id="WP_345335625.1">
    <property type="nucleotide sequence ID" value="NZ_BAABJZ010000080.1"/>
</dbReference>
<keyword evidence="2" id="KW-1134">Transmembrane beta strand</keyword>
<dbReference type="PANTHER" id="PTHR35892:SF2">
    <property type="entry name" value="OUTER MEMBRANE PROTEIN PAGN"/>
    <property type="match status" value="1"/>
</dbReference>
<evidence type="ECO:0000259" key="7">
    <source>
        <dbReference type="Pfam" id="PF13505"/>
    </source>
</evidence>
<evidence type="ECO:0000256" key="1">
    <source>
        <dbReference type="ARBA" id="ARBA00004571"/>
    </source>
</evidence>
<dbReference type="InterPro" id="IPR051723">
    <property type="entry name" value="Bact_OM_Invasion-Related"/>
</dbReference>
<dbReference type="NCBIfam" id="TIGR01414">
    <property type="entry name" value="autotrans_barl"/>
    <property type="match status" value="1"/>
</dbReference>
<evidence type="ECO:0000256" key="4">
    <source>
        <dbReference type="ARBA" id="ARBA00022729"/>
    </source>
</evidence>
<evidence type="ECO:0000256" key="6">
    <source>
        <dbReference type="SAM" id="SignalP"/>
    </source>
</evidence>
<comment type="subcellular location">
    <subcellularLocation>
        <location evidence="1">Cell outer membrane</location>
        <topology evidence="1">Multi-pass membrane protein</topology>
    </subcellularLocation>
</comment>
<keyword evidence="3" id="KW-0812">Transmembrane</keyword>
<dbReference type="InterPro" id="IPR027385">
    <property type="entry name" value="Beta-barrel_OMP"/>
</dbReference>
<evidence type="ECO:0000313" key="8">
    <source>
        <dbReference type="EMBL" id="GAA4889800.1"/>
    </source>
</evidence>
<dbReference type="Pfam" id="PF13505">
    <property type="entry name" value="OMP_b-brl"/>
    <property type="match status" value="1"/>
</dbReference>
<feature type="domain" description="Outer membrane protein beta-barrel" evidence="7">
    <location>
        <begin position="10"/>
        <end position="172"/>
    </location>
</feature>
<name>A0ABP9F050_9GAMM</name>
<dbReference type="InterPro" id="IPR006315">
    <property type="entry name" value="OM_autotransptr_brl_dom"/>
</dbReference>
<keyword evidence="4 6" id="KW-0732">Signal</keyword>
<feature type="chain" id="PRO_5047482346" description="Outer membrane protein beta-barrel domain-containing protein" evidence="6">
    <location>
        <begin position="22"/>
        <end position="172"/>
    </location>
</feature>
<dbReference type="Gene3D" id="2.40.160.20">
    <property type="match status" value="1"/>
</dbReference>
<keyword evidence="5" id="KW-0472">Membrane</keyword>
<protein>
    <recommendedName>
        <fullName evidence="7">Outer membrane protein beta-barrel domain-containing protein</fullName>
    </recommendedName>
</protein>
<gene>
    <name evidence="8" type="ORF">GCM10023333_23870</name>
</gene>
<feature type="signal peptide" evidence="6">
    <location>
        <begin position="1"/>
        <end position="21"/>
    </location>
</feature>
<proteinExistence type="predicted"/>
<comment type="caution">
    <text evidence="8">The sequence shown here is derived from an EMBL/GenBank/DDBJ whole genome shotgun (WGS) entry which is preliminary data.</text>
</comment>
<dbReference type="SUPFAM" id="SSF56925">
    <property type="entry name" value="OMPA-like"/>
    <property type="match status" value="1"/>
</dbReference>
<evidence type="ECO:0000256" key="3">
    <source>
        <dbReference type="ARBA" id="ARBA00022692"/>
    </source>
</evidence>
<reference evidence="9" key="1">
    <citation type="journal article" date="2019" name="Int. J. Syst. Evol. Microbiol.">
        <title>The Global Catalogue of Microorganisms (GCM) 10K type strain sequencing project: providing services to taxonomists for standard genome sequencing and annotation.</title>
        <authorList>
            <consortium name="The Broad Institute Genomics Platform"/>
            <consortium name="The Broad Institute Genome Sequencing Center for Infectious Disease"/>
            <person name="Wu L."/>
            <person name="Ma J."/>
        </authorList>
    </citation>
    <scope>NUCLEOTIDE SEQUENCE [LARGE SCALE GENOMIC DNA]</scope>
    <source>
        <strain evidence="9">JCM 18401</strain>
    </source>
</reference>
<accession>A0ABP9F050</accession>
<evidence type="ECO:0000256" key="5">
    <source>
        <dbReference type="ARBA" id="ARBA00023136"/>
    </source>
</evidence>
<sequence length="172" mass="18243">MKRIILPLALAAPLLCPIASANTGQAYIGGQLNYHTVDFSSADAKPLSVAVQLGYQFSDFVGAEIRAGSGVNEDSIGEADIKVKNHYGAYLNAGIPLSDWVRVYALAGITSAKLTMKIPNQSSSSSDSDFSYGAGISLNANEQTKVSLEYLQMVDKGGIELSGFNLGITYHF</sequence>
<evidence type="ECO:0000313" key="9">
    <source>
        <dbReference type="Proteomes" id="UP001499988"/>
    </source>
</evidence>